<evidence type="ECO:0000313" key="6">
    <source>
        <dbReference type="Proteomes" id="UP001341840"/>
    </source>
</evidence>
<dbReference type="InterPro" id="IPR036443">
    <property type="entry name" value="Znf_RanBP2_sf"/>
</dbReference>
<evidence type="ECO:0000256" key="1">
    <source>
        <dbReference type="ARBA" id="ARBA00022723"/>
    </source>
</evidence>
<keyword evidence="1" id="KW-0479">Metal-binding</keyword>
<evidence type="ECO:0000259" key="4">
    <source>
        <dbReference type="SMART" id="SM00547"/>
    </source>
</evidence>
<dbReference type="EMBL" id="JASCZI010061344">
    <property type="protein sequence ID" value="MED6138475.1"/>
    <property type="molecule type" value="Genomic_DNA"/>
</dbReference>
<name>A0ABU6SQF3_9FABA</name>
<reference evidence="5 6" key="1">
    <citation type="journal article" date="2023" name="Plants (Basel)">
        <title>Bridging the Gap: Combining Genomics and Transcriptomics Approaches to Understand Stylosanthes scabra, an Orphan Legume from the Brazilian Caatinga.</title>
        <authorList>
            <person name="Ferreira-Neto J.R.C."/>
            <person name="da Silva M.D."/>
            <person name="Binneck E."/>
            <person name="de Melo N.F."/>
            <person name="da Silva R.H."/>
            <person name="de Melo A.L.T.M."/>
            <person name="Pandolfi V."/>
            <person name="Bustamante F.O."/>
            <person name="Brasileiro-Vidal A.C."/>
            <person name="Benko-Iseppon A.M."/>
        </authorList>
    </citation>
    <scope>NUCLEOTIDE SEQUENCE [LARGE SCALE GENOMIC DNA]</scope>
    <source>
        <tissue evidence="5">Leaves</tissue>
    </source>
</reference>
<dbReference type="SUPFAM" id="SSF90209">
    <property type="entry name" value="Ran binding protein zinc finger-like"/>
    <property type="match status" value="1"/>
</dbReference>
<accession>A0ABU6SQF3</accession>
<proteinExistence type="predicted"/>
<keyword evidence="2" id="KW-0863">Zinc-finger</keyword>
<protein>
    <recommendedName>
        <fullName evidence="4">RanBP2-type domain-containing protein</fullName>
    </recommendedName>
</protein>
<evidence type="ECO:0000313" key="5">
    <source>
        <dbReference type="EMBL" id="MED6138475.1"/>
    </source>
</evidence>
<dbReference type="Proteomes" id="UP001341840">
    <property type="component" value="Unassembled WGS sequence"/>
</dbReference>
<dbReference type="InterPro" id="IPR001876">
    <property type="entry name" value="Znf_RanBP2"/>
</dbReference>
<evidence type="ECO:0000256" key="2">
    <source>
        <dbReference type="ARBA" id="ARBA00022771"/>
    </source>
</evidence>
<gene>
    <name evidence="5" type="ORF">PIB30_074551</name>
</gene>
<feature type="domain" description="RanBP2-type" evidence="4">
    <location>
        <begin position="72"/>
        <end position="98"/>
    </location>
</feature>
<dbReference type="SMART" id="SM00547">
    <property type="entry name" value="ZnF_RBZ"/>
    <property type="match status" value="1"/>
</dbReference>
<sequence>MNNLHDHLVCGVVDQIPHSNWHGMGMPIGFRAIGPKNGFFLNDKAPQICNTLRLGNQLPITENKSKHNVPTGSWKCERCNNINYPFRTKCNRYSCGAMKPSDHRPSAGASGSAHL</sequence>
<keyword evidence="6" id="KW-1185">Reference proteome</keyword>
<keyword evidence="3" id="KW-0862">Zinc</keyword>
<organism evidence="5 6">
    <name type="scientific">Stylosanthes scabra</name>
    <dbReference type="NCBI Taxonomy" id="79078"/>
    <lineage>
        <taxon>Eukaryota</taxon>
        <taxon>Viridiplantae</taxon>
        <taxon>Streptophyta</taxon>
        <taxon>Embryophyta</taxon>
        <taxon>Tracheophyta</taxon>
        <taxon>Spermatophyta</taxon>
        <taxon>Magnoliopsida</taxon>
        <taxon>eudicotyledons</taxon>
        <taxon>Gunneridae</taxon>
        <taxon>Pentapetalae</taxon>
        <taxon>rosids</taxon>
        <taxon>fabids</taxon>
        <taxon>Fabales</taxon>
        <taxon>Fabaceae</taxon>
        <taxon>Papilionoideae</taxon>
        <taxon>50 kb inversion clade</taxon>
        <taxon>dalbergioids sensu lato</taxon>
        <taxon>Dalbergieae</taxon>
        <taxon>Pterocarpus clade</taxon>
        <taxon>Stylosanthes</taxon>
    </lineage>
</organism>
<comment type="caution">
    <text evidence="5">The sequence shown here is derived from an EMBL/GenBank/DDBJ whole genome shotgun (WGS) entry which is preliminary data.</text>
</comment>
<evidence type="ECO:0000256" key="3">
    <source>
        <dbReference type="ARBA" id="ARBA00022833"/>
    </source>
</evidence>
<dbReference type="Gene3D" id="4.10.1060.10">
    <property type="entry name" value="Zinc finger, RanBP2-type"/>
    <property type="match status" value="1"/>
</dbReference>